<keyword evidence="2 6" id="KW-0808">Transferase</keyword>
<name>A0A7Y9EUP6_9MICO</name>
<dbReference type="PANTHER" id="PTHR46566">
    <property type="entry name" value="1-PHOSPHOFRUCTOKINASE-RELATED"/>
    <property type="match status" value="1"/>
</dbReference>
<evidence type="ECO:0000256" key="3">
    <source>
        <dbReference type="ARBA" id="ARBA00022741"/>
    </source>
</evidence>
<evidence type="ECO:0000313" key="9">
    <source>
        <dbReference type="Proteomes" id="UP000552045"/>
    </source>
</evidence>
<protein>
    <submittedName>
        <fullName evidence="8">1-phosphofructokinase family hexose kinase</fullName>
    </submittedName>
</protein>
<dbReference type="Pfam" id="PF00294">
    <property type="entry name" value="PfkB"/>
    <property type="match status" value="1"/>
</dbReference>
<dbReference type="GO" id="GO:0016301">
    <property type="term" value="F:kinase activity"/>
    <property type="evidence" value="ECO:0007669"/>
    <property type="project" value="UniProtKB-KW"/>
</dbReference>
<keyword evidence="5" id="KW-0067">ATP-binding</keyword>
<dbReference type="GO" id="GO:0005975">
    <property type="term" value="P:carbohydrate metabolic process"/>
    <property type="evidence" value="ECO:0007669"/>
    <property type="project" value="InterPro"/>
</dbReference>
<organism evidence="8 9">
    <name type="scientific">Microbacterium pseudoresistens</name>
    <dbReference type="NCBI Taxonomy" id="640634"/>
    <lineage>
        <taxon>Bacteria</taxon>
        <taxon>Bacillati</taxon>
        <taxon>Actinomycetota</taxon>
        <taxon>Actinomycetes</taxon>
        <taxon>Micrococcales</taxon>
        <taxon>Microbacteriaceae</taxon>
        <taxon>Microbacterium</taxon>
    </lineage>
</organism>
<evidence type="ECO:0000256" key="1">
    <source>
        <dbReference type="ARBA" id="ARBA00010688"/>
    </source>
</evidence>
<proteinExistence type="inferred from homology"/>
<evidence type="ECO:0000256" key="6">
    <source>
        <dbReference type="PIRNR" id="PIRNR000535"/>
    </source>
</evidence>
<dbReference type="PANTHER" id="PTHR46566:SF2">
    <property type="entry name" value="ATP-DEPENDENT 6-PHOSPHOFRUCTOKINASE ISOZYME 2"/>
    <property type="match status" value="1"/>
</dbReference>
<gene>
    <name evidence="8" type="ORF">BKA02_001231</name>
</gene>
<dbReference type="InterPro" id="IPR029056">
    <property type="entry name" value="Ribokinase-like"/>
</dbReference>
<dbReference type="InterPro" id="IPR017583">
    <property type="entry name" value="Tagatose/fructose_Pkinase"/>
</dbReference>
<reference evidence="8 9" key="1">
    <citation type="submission" date="2020-07" db="EMBL/GenBank/DDBJ databases">
        <title>Sequencing the genomes of 1000 actinobacteria strains.</title>
        <authorList>
            <person name="Klenk H.-P."/>
        </authorList>
    </citation>
    <scope>NUCLEOTIDE SEQUENCE [LARGE SCALE GENOMIC DNA]</scope>
    <source>
        <strain evidence="8 9">DSM 22185</strain>
    </source>
</reference>
<dbReference type="PROSITE" id="PS00584">
    <property type="entry name" value="PFKB_KINASES_2"/>
    <property type="match status" value="1"/>
</dbReference>
<dbReference type="Gene3D" id="3.40.1190.20">
    <property type="match status" value="1"/>
</dbReference>
<dbReference type="EMBL" id="JACCBH010000001">
    <property type="protein sequence ID" value="NYD54176.1"/>
    <property type="molecule type" value="Genomic_DNA"/>
</dbReference>
<feature type="domain" description="Carbohydrate kinase PfkB" evidence="7">
    <location>
        <begin position="20"/>
        <end position="306"/>
    </location>
</feature>
<evidence type="ECO:0000256" key="5">
    <source>
        <dbReference type="ARBA" id="ARBA00022840"/>
    </source>
</evidence>
<dbReference type="InterPro" id="IPR002173">
    <property type="entry name" value="Carboh/pur_kinase_PfkB_CS"/>
</dbReference>
<dbReference type="Proteomes" id="UP000552045">
    <property type="component" value="Unassembled WGS sequence"/>
</dbReference>
<dbReference type="SUPFAM" id="SSF53613">
    <property type="entry name" value="Ribokinase-like"/>
    <property type="match status" value="1"/>
</dbReference>
<keyword evidence="4 8" id="KW-0418">Kinase</keyword>
<sequence length="326" mass="34068">MKVVVASLNPAIERLLVVPTNTPGAVHRLTRSETLAGGKGVNVARVLQQLATPEFAISDTERVLSPILVGPLGGPTGELQAALMTAENLEAETVAISEWTRVNEVLVDQSDPENATVYNAVGPVLDDAEREALHALAATSIDDATFVICTGSLPPGLPSGFYADWIRAARAAGVPSLLDAHGAALAYGAEAVPTIVKVNRDELADLASAASTSSEKLVSKWLQDGTETVIITNGSGSAQARTSMEVLEIVPPRVNTRSSVGSGDAFTAGLVWSFLHHPHSSWAQHLTVGAACGASNATNTVARLSSEHPPRALVSDVVVRENRVRD</sequence>
<dbReference type="GO" id="GO:0016773">
    <property type="term" value="F:phosphotransferase activity, alcohol group as acceptor"/>
    <property type="evidence" value="ECO:0007669"/>
    <property type="project" value="InterPro"/>
</dbReference>
<accession>A0A7Y9EUP6</accession>
<dbReference type="InterPro" id="IPR011611">
    <property type="entry name" value="PfkB_dom"/>
</dbReference>
<dbReference type="GO" id="GO:0005524">
    <property type="term" value="F:ATP binding"/>
    <property type="evidence" value="ECO:0007669"/>
    <property type="project" value="UniProtKB-KW"/>
</dbReference>
<keyword evidence="9" id="KW-1185">Reference proteome</keyword>
<evidence type="ECO:0000259" key="7">
    <source>
        <dbReference type="Pfam" id="PF00294"/>
    </source>
</evidence>
<dbReference type="RefSeq" id="WP_179432280.1">
    <property type="nucleotide sequence ID" value="NZ_BAABLC010000001.1"/>
</dbReference>
<dbReference type="PIRSF" id="PIRSF000535">
    <property type="entry name" value="1PFK/6PFK/LacC"/>
    <property type="match status" value="1"/>
</dbReference>
<evidence type="ECO:0000256" key="2">
    <source>
        <dbReference type="ARBA" id="ARBA00022679"/>
    </source>
</evidence>
<evidence type="ECO:0000256" key="4">
    <source>
        <dbReference type="ARBA" id="ARBA00022777"/>
    </source>
</evidence>
<keyword evidence="3" id="KW-0547">Nucleotide-binding</keyword>
<evidence type="ECO:0000313" key="8">
    <source>
        <dbReference type="EMBL" id="NYD54176.1"/>
    </source>
</evidence>
<comment type="similarity">
    <text evidence="1">Belongs to the carbohydrate kinase PfkB family.</text>
</comment>
<dbReference type="AlphaFoldDB" id="A0A7Y9EUP6"/>
<comment type="caution">
    <text evidence="8">The sequence shown here is derived from an EMBL/GenBank/DDBJ whole genome shotgun (WGS) entry which is preliminary data.</text>
</comment>